<dbReference type="SUPFAM" id="SSF53187">
    <property type="entry name" value="Zn-dependent exopeptidases"/>
    <property type="match status" value="1"/>
</dbReference>
<proteinExistence type="predicted"/>
<comment type="caution">
    <text evidence="1">The sequence shown here is derived from an EMBL/GenBank/DDBJ whole genome shotgun (WGS) entry which is preliminary data.</text>
</comment>
<dbReference type="OrthoDB" id="9785840at2"/>
<organism evidence="1 2">
    <name type="scientific">Sphingobacterium alkalisoli</name>
    <dbReference type="NCBI Taxonomy" id="1874115"/>
    <lineage>
        <taxon>Bacteria</taxon>
        <taxon>Pseudomonadati</taxon>
        <taxon>Bacteroidota</taxon>
        <taxon>Sphingobacteriia</taxon>
        <taxon>Sphingobacteriales</taxon>
        <taxon>Sphingobacteriaceae</taxon>
        <taxon>Sphingobacterium</taxon>
    </lineage>
</organism>
<dbReference type="AlphaFoldDB" id="A0A4U0H1V3"/>
<reference evidence="1 2" key="1">
    <citation type="submission" date="2019-04" db="EMBL/GenBank/DDBJ databases">
        <title>Sphingobacterium olei sp. nov., isolated from oil-contaminated soil.</title>
        <authorList>
            <person name="Liu B."/>
        </authorList>
    </citation>
    <scope>NUCLEOTIDE SEQUENCE [LARGE SCALE GENOMIC DNA]</scope>
    <source>
        <strain evidence="1 2">Y3L14</strain>
    </source>
</reference>
<dbReference type="Pfam" id="PF05013">
    <property type="entry name" value="FGase"/>
    <property type="match status" value="1"/>
</dbReference>
<dbReference type="Gene3D" id="3.40.630.40">
    <property type="entry name" value="Zn-dependent exopeptidases"/>
    <property type="match status" value="1"/>
</dbReference>
<dbReference type="InterPro" id="IPR007709">
    <property type="entry name" value="N-FG_amidohydro"/>
</dbReference>
<dbReference type="RefSeq" id="WP_136820682.1">
    <property type="nucleotide sequence ID" value="NZ_BMJX01000003.1"/>
</dbReference>
<evidence type="ECO:0000313" key="1">
    <source>
        <dbReference type="EMBL" id="TJY65553.1"/>
    </source>
</evidence>
<name>A0A4U0H1V3_9SPHI</name>
<gene>
    <name evidence="1" type="ORF">FAZ19_10470</name>
</gene>
<dbReference type="Proteomes" id="UP000309872">
    <property type="component" value="Unassembled WGS sequence"/>
</dbReference>
<keyword evidence="2" id="KW-1185">Reference proteome</keyword>
<sequence>MSDFFAYYVHASNSPFWSFAVHDGNRINSVLTNYMQLNDKQRFREEDPYTGTIAELPVNKFIVSTSRFQLDINRMIDDAIYLHPDQAWGLSVWKDLPEEHVKALKNEYESVFKEIETLIQRTIDDHGYFVVLDIHSFNCKRSAPDEEVDKEANPQINLGTIHNHLKWRPLIQHFIASIQNQTYLSQPIDIRENVKFKGGYLSKFINEKFGEKGCVLSIEFRKDFMDEWTGEPYIQDIMAYRQVLMNALTDLQEYNFNDARR</sequence>
<evidence type="ECO:0008006" key="3">
    <source>
        <dbReference type="Google" id="ProtNLM"/>
    </source>
</evidence>
<accession>A0A4U0H1V3</accession>
<dbReference type="EMBL" id="SUKA01000003">
    <property type="protein sequence ID" value="TJY65553.1"/>
    <property type="molecule type" value="Genomic_DNA"/>
</dbReference>
<evidence type="ECO:0000313" key="2">
    <source>
        <dbReference type="Proteomes" id="UP000309872"/>
    </source>
</evidence>
<protein>
    <recommendedName>
        <fullName evidence="3">N-formylglutamate amidohydrolase</fullName>
    </recommendedName>
</protein>